<evidence type="ECO:0000256" key="5">
    <source>
        <dbReference type="SAM" id="MobiDB-lite"/>
    </source>
</evidence>
<dbReference type="InterPro" id="IPR039134">
    <property type="entry name" value="SMUG1"/>
</dbReference>
<dbReference type="GO" id="GO:0017065">
    <property type="term" value="F:single-strand selective uracil DNA N-glycosylase activity"/>
    <property type="evidence" value="ECO:0007669"/>
    <property type="project" value="InterPro"/>
</dbReference>
<dbReference type="GO" id="GO:0006284">
    <property type="term" value="P:base-excision repair"/>
    <property type="evidence" value="ECO:0007669"/>
    <property type="project" value="InterPro"/>
</dbReference>
<dbReference type="PANTHER" id="PTHR13235">
    <property type="entry name" value="SINGLE-STRAND SELECTIVE MONOFUNCTIONAL URACIL DNA GLYCOSYLASE"/>
    <property type="match status" value="1"/>
</dbReference>
<name>A0A6T9YGR6_BIGNA</name>
<dbReference type="InterPro" id="IPR036895">
    <property type="entry name" value="Uracil-DNA_glycosylase-like_sf"/>
</dbReference>
<reference evidence="6" key="1">
    <citation type="submission" date="2021-01" db="EMBL/GenBank/DDBJ databases">
        <authorList>
            <person name="Corre E."/>
            <person name="Pelletier E."/>
            <person name="Niang G."/>
            <person name="Scheremetjew M."/>
            <person name="Finn R."/>
            <person name="Kale V."/>
            <person name="Holt S."/>
            <person name="Cochrane G."/>
            <person name="Meng A."/>
            <person name="Brown T."/>
            <person name="Cohen L."/>
        </authorList>
    </citation>
    <scope>NUCLEOTIDE SEQUENCE</scope>
    <source>
        <strain evidence="6">CCMP1258.1</strain>
    </source>
</reference>
<organism evidence="6">
    <name type="scientific">Bigelowiella natans</name>
    <name type="common">Pedinomonas minutissima</name>
    <name type="synonym">Chlorarachnion sp. (strain CCMP621)</name>
    <dbReference type="NCBI Taxonomy" id="227086"/>
    <lineage>
        <taxon>Eukaryota</taxon>
        <taxon>Sar</taxon>
        <taxon>Rhizaria</taxon>
        <taxon>Cercozoa</taxon>
        <taxon>Chlorarachniophyceae</taxon>
        <taxon>Bigelowiella</taxon>
    </lineage>
</organism>
<evidence type="ECO:0000313" key="6">
    <source>
        <dbReference type="EMBL" id="CAD9579079.1"/>
    </source>
</evidence>
<dbReference type="CDD" id="cd19374">
    <property type="entry name" value="UDG-F3_SMUG1-like"/>
    <property type="match status" value="1"/>
</dbReference>
<accession>A0A6T9YGR6</accession>
<evidence type="ECO:0000256" key="2">
    <source>
        <dbReference type="ARBA" id="ARBA00022801"/>
    </source>
</evidence>
<dbReference type="PANTHER" id="PTHR13235:SF2">
    <property type="entry name" value="SINGLE-STRAND SELECTIVE MONOFUNCTIONAL URACIL DNA GLYCOSYLASE"/>
    <property type="match status" value="1"/>
</dbReference>
<evidence type="ECO:0000256" key="3">
    <source>
        <dbReference type="ARBA" id="ARBA00023125"/>
    </source>
</evidence>
<sequence length="356" mass="39762">MADKKVSPCALDILDSFRHASSPLDTEGALPASQVCKRATGSKRGRTKRRNDVCKSETNARKRVKMERHTQETIKGLVLVRNPLKSERNLRCESHNRGGTLVKMLRKLSDELETLQFPEDIWVYNPLKYASLSAEMYMQRYGEDVNDAGRILFVGMNAGPWGMVQTGVPFGDVTFVRDWMGIESAVEQPSRVHPKRRVDGFQVHRGEKSGERLWGLMKDTCGSASEFFKRAFVYNYCPLAFFRGPKGKNVTPDRIPHRKRLLEICDEAFGTLVSQISPAFIIGIGNFAFSRIQAATNPSTPKSKSKLSIKPKLGLVLHPSPASPKANKGWARQAIAQMQDIGCWAVLSSPPELEQG</sequence>
<dbReference type="SUPFAM" id="SSF52141">
    <property type="entry name" value="Uracil-DNA glycosylase-like"/>
    <property type="match status" value="1"/>
</dbReference>
<keyword evidence="4" id="KW-0234">DNA repair</keyword>
<gene>
    <name evidence="6" type="ORF">BIGN1055_LOCUS764</name>
</gene>
<feature type="compositionally biased region" description="Basic residues" evidence="5">
    <location>
        <begin position="40"/>
        <end position="49"/>
    </location>
</feature>
<keyword evidence="2" id="KW-0378">Hydrolase</keyword>
<proteinExistence type="predicted"/>
<feature type="compositionally biased region" description="Basic and acidic residues" evidence="5">
    <location>
        <begin position="50"/>
        <end position="59"/>
    </location>
</feature>
<evidence type="ECO:0000256" key="1">
    <source>
        <dbReference type="ARBA" id="ARBA00022763"/>
    </source>
</evidence>
<protein>
    <recommendedName>
        <fullName evidence="7">Uracil-DNA glycosylase-like domain-containing protein</fullName>
    </recommendedName>
</protein>
<dbReference type="AlphaFoldDB" id="A0A6T9YGR6"/>
<keyword evidence="1" id="KW-0227">DNA damage</keyword>
<dbReference type="Gene3D" id="3.40.470.10">
    <property type="entry name" value="Uracil-DNA glycosylase-like domain"/>
    <property type="match status" value="1"/>
</dbReference>
<feature type="region of interest" description="Disordered" evidence="5">
    <location>
        <begin position="36"/>
        <end position="59"/>
    </location>
</feature>
<dbReference type="GO" id="GO:0003677">
    <property type="term" value="F:DNA binding"/>
    <property type="evidence" value="ECO:0007669"/>
    <property type="project" value="UniProtKB-KW"/>
</dbReference>
<evidence type="ECO:0008006" key="7">
    <source>
        <dbReference type="Google" id="ProtNLM"/>
    </source>
</evidence>
<evidence type="ECO:0000256" key="4">
    <source>
        <dbReference type="ARBA" id="ARBA00023204"/>
    </source>
</evidence>
<dbReference type="EMBL" id="HBHA01001193">
    <property type="protein sequence ID" value="CAD9579079.1"/>
    <property type="molecule type" value="Transcribed_RNA"/>
</dbReference>
<keyword evidence="3" id="KW-0238">DNA-binding</keyword>
<dbReference type="GO" id="GO:0000703">
    <property type="term" value="F:oxidized pyrimidine nucleobase lesion DNA N-glycosylase activity"/>
    <property type="evidence" value="ECO:0007669"/>
    <property type="project" value="TreeGrafter"/>
</dbReference>